<proteinExistence type="predicted"/>
<accession>A0A8S3ZGA3</accession>
<dbReference type="InterPro" id="IPR013083">
    <property type="entry name" value="Znf_RING/FYVE/PHD"/>
</dbReference>
<dbReference type="InterPro" id="IPR001841">
    <property type="entry name" value="Znf_RING"/>
</dbReference>
<dbReference type="GO" id="GO:0061630">
    <property type="term" value="F:ubiquitin protein ligase activity"/>
    <property type="evidence" value="ECO:0007669"/>
    <property type="project" value="TreeGrafter"/>
</dbReference>
<feature type="transmembrane region" description="Helical" evidence="6">
    <location>
        <begin position="252"/>
        <end position="285"/>
    </location>
</feature>
<protein>
    <recommendedName>
        <fullName evidence="7">RING-type domain-containing protein</fullName>
    </recommendedName>
</protein>
<feature type="region of interest" description="Disordered" evidence="5">
    <location>
        <begin position="196"/>
        <end position="224"/>
    </location>
</feature>
<evidence type="ECO:0000256" key="6">
    <source>
        <dbReference type="SAM" id="Phobius"/>
    </source>
</evidence>
<dbReference type="InterPro" id="IPR047153">
    <property type="entry name" value="TRIM45/56/19-like"/>
</dbReference>
<keyword evidence="6" id="KW-0472">Membrane</keyword>
<keyword evidence="6" id="KW-1133">Transmembrane helix</keyword>
<feature type="compositionally biased region" description="Polar residues" evidence="5">
    <location>
        <begin position="202"/>
        <end position="214"/>
    </location>
</feature>
<dbReference type="InterPro" id="IPR017907">
    <property type="entry name" value="Znf_RING_CS"/>
</dbReference>
<evidence type="ECO:0000256" key="5">
    <source>
        <dbReference type="SAM" id="MobiDB-lite"/>
    </source>
</evidence>
<reference evidence="8" key="1">
    <citation type="submission" date="2021-04" db="EMBL/GenBank/DDBJ databases">
        <authorList>
            <consortium name="Molecular Ecology Group"/>
        </authorList>
    </citation>
    <scope>NUCLEOTIDE SEQUENCE</scope>
</reference>
<name>A0A8S3ZGA3_9EUPU</name>
<dbReference type="GO" id="GO:0008270">
    <property type="term" value="F:zinc ion binding"/>
    <property type="evidence" value="ECO:0007669"/>
    <property type="project" value="UniProtKB-KW"/>
</dbReference>
<dbReference type="Gene3D" id="3.30.40.10">
    <property type="entry name" value="Zinc/RING finger domain, C3HC4 (zinc finger)"/>
    <property type="match status" value="1"/>
</dbReference>
<keyword evidence="9" id="KW-1185">Reference proteome</keyword>
<dbReference type="Pfam" id="PF15227">
    <property type="entry name" value="zf-C3HC4_4"/>
    <property type="match status" value="1"/>
</dbReference>
<comment type="caution">
    <text evidence="8">The sequence shown here is derived from an EMBL/GenBank/DDBJ whole genome shotgun (WGS) entry which is preliminary data.</text>
</comment>
<keyword evidence="6" id="KW-0812">Transmembrane</keyword>
<feature type="compositionally biased region" description="Low complexity" evidence="5">
    <location>
        <begin position="215"/>
        <end position="224"/>
    </location>
</feature>
<dbReference type="PANTHER" id="PTHR25462:SF296">
    <property type="entry name" value="MEIOTIC P26, ISOFORM F"/>
    <property type="match status" value="1"/>
</dbReference>
<dbReference type="SUPFAM" id="SSF57850">
    <property type="entry name" value="RING/U-box"/>
    <property type="match status" value="1"/>
</dbReference>
<sequence>MVEAEINFKNIFPEHWSLFLRCTICFGYLHDPHTLECGHTFCKRCLKRLAEIAQEDNVDVRVRRLSLSCPTCRHPFPAKPVLTGRICTCIVLKHMVELWKRECKLLASSSLVTLRSICTQTSDSTPGTDSDEVKASDSRCYEHEEFTVRIRPMDQYCEAVMKRVSESTEDIEPDPQDSIFPKATITYTASVGLITNHHENGPSDSESSSPTDNEASNTSSSHSNASVPEIFGHMNIPRFTFTQCTPGHFLLMLVWCMYSVIIVGLAEAFLPYIILFTLFFFLVILG</sequence>
<evidence type="ECO:0000256" key="3">
    <source>
        <dbReference type="ARBA" id="ARBA00022833"/>
    </source>
</evidence>
<evidence type="ECO:0000259" key="7">
    <source>
        <dbReference type="PROSITE" id="PS50089"/>
    </source>
</evidence>
<dbReference type="PROSITE" id="PS00518">
    <property type="entry name" value="ZF_RING_1"/>
    <property type="match status" value="1"/>
</dbReference>
<keyword evidence="3" id="KW-0862">Zinc</keyword>
<dbReference type="SMART" id="SM00184">
    <property type="entry name" value="RING"/>
    <property type="match status" value="1"/>
</dbReference>
<evidence type="ECO:0000256" key="2">
    <source>
        <dbReference type="ARBA" id="ARBA00022771"/>
    </source>
</evidence>
<evidence type="ECO:0000256" key="1">
    <source>
        <dbReference type="ARBA" id="ARBA00022723"/>
    </source>
</evidence>
<dbReference type="EMBL" id="CAJHNH020002446">
    <property type="protein sequence ID" value="CAG5126730.1"/>
    <property type="molecule type" value="Genomic_DNA"/>
</dbReference>
<dbReference type="AlphaFoldDB" id="A0A8S3ZGA3"/>
<evidence type="ECO:0000313" key="9">
    <source>
        <dbReference type="Proteomes" id="UP000678393"/>
    </source>
</evidence>
<dbReference type="OrthoDB" id="6105938at2759"/>
<evidence type="ECO:0000313" key="8">
    <source>
        <dbReference type="EMBL" id="CAG5126730.1"/>
    </source>
</evidence>
<keyword evidence="2 4" id="KW-0863">Zinc-finger</keyword>
<evidence type="ECO:0000256" key="4">
    <source>
        <dbReference type="PROSITE-ProRule" id="PRU00175"/>
    </source>
</evidence>
<dbReference type="Proteomes" id="UP000678393">
    <property type="component" value="Unassembled WGS sequence"/>
</dbReference>
<organism evidence="8 9">
    <name type="scientific">Candidula unifasciata</name>
    <dbReference type="NCBI Taxonomy" id="100452"/>
    <lineage>
        <taxon>Eukaryota</taxon>
        <taxon>Metazoa</taxon>
        <taxon>Spiralia</taxon>
        <taxon>Lophotrochozoa</taxon>
        <taxon>Mollusca</taxon>
        <taxon>Gastropoda</taxon>
        <taxon>Heterobranchia</taxon>
        <taxon>Euthyneura</taxon>
        <taxon>Panpulmonata</taxon>
        <taxon>Eupulmonata</taxon>
        <taxon>Stylommatophora</taxon>
        <taxon>Helicina</taxon>
        <taxon>Helicoidea</taxon>
        <taxon>Geomitridae</taxon>
        <taxon>Candidula</taxon>
    </lineage>
</organism>
<gene>
    <name evidence="8" type="ORF">CUNI_LOCUS12288</name>
</gene>
<dbReference type="PROSITE" id="PS50089">
    <property type="entry name" value="ZF_RING_2"/>
    <property type="match status" value="1"/>
</dbReference>
<feature type="domain" description="RING-type" evidence="7">
    <location>
        <begin position="22"/>
        <end position="73"/>
    </location>
</feature>
<dbReference type="PANTHER" id="PTHR25462">
    <property type="entry name" value="BONUS, ISOFORM C-RELATED"/>
    <property type="match status" value="1"/>
</dbReference>
<keyword evidence="1" id="KW-0479">Metal-binding</keyword>